<reference evidence="1 2" key="2">
    <citation type="submission" date="2018-11" db="EMBL/GenBank/DDBJ databases">
        <authorList>
            <consortium name="Pathogen Informatics"/>
        </authorList>
    </citation>
    <scope>NUCLEOTIDE SEQUENCE [LARGE SCALE GENOMIC DNA]</scope>
</reference>
<reference evidence="3" key="1">
    <citation type="submission" date="2017-02" db="UniProtKB">
        <authorList>
            <consortium name="WormBaseParasite"/>
        </authorList>
    </citation>
    <scope>IDENTIFICATION</scope>
</reference>
<evidence type="ECO:0000313" key="1">
    <source>
        <dbReference type="EMBL" id="VDK40803.1"/>
    </source>
</evidence>
<dbReference type="WBParaSite" id="TASK_0000866201-mRNA-1">
    <property type="protein sequence ID" value="TASK_0000866201-mRNA-1"/>
    <property type="gene ID" value="TASK_0000866201"/>
</dbReference>
<sequence length="74" mass="8225">MGRVIKAGFKKALNFLSVELRSVTIVTVIVTNLPWIKVANRGFGFCEAATLVVDYRSASEPTADAMNRKRPRKN</sequence>
<keyword evidence="2" id="KW-1185">Reference proteome</keyword>
<name>A0A0R3WD37_TAEAS</name>
<proteinExistence type="predicted"/>
<evidence type="ECO:0000313" key="3">
    <source>
        <dbReference type="WBParaSite" id="TASK_0000866201-mRNA-1"/>
    </source>
</evidence>
<dbReference type="AlphaFoldDB" id="A0A0R3WD37"/>
<organism evidence="3">
    <name type="scientific">Taenia asiatica</name>
    <name type="common">Asian tapeworm</name>
    <dbReference type="NCBI Taxonomy" id="60517"/>
    <lineage>
        <taxon>Eukaryota</taxon>
        <taxon>Metazoa</taxon>
        <taxon>Spiralia</taxon>
        <taxon>Lophotrochozoa</taxon>
        <taxon>Platyhelminthes</taxon>
        <taxon>Cestoda</taxon>
        <taxon>Eucestoda</taxon>
        <taxon>Cyclophyllidea</taxon>
        <taxon>Taeniidae</taxon>
        <taxon>Taenia</taxon>
    </lineage>
</organism>
<dbReference type="EMBL" id="UYRS01018857">
    <property type="protein sequence ID" value="VDK40803.1"/>
    <property type="molecule type" value="Genomic_DNA"/>
</dbReference>
<gene>
    <name evidence="1" type="ORF">TASK_LOCUS8663</name>
</gene>
<protein>
    <submittedName>
        <fullName evidence="3">Secreted protein</fullName>
    </submittedName>
</protein>
<accession>A0A0R3WD37</accession>
<evidence type="ECO:0000313" key="2">
    <source>
        <dbReference type="Proteomes" id="UP000282613"/>
    </source>
</evidence>
<dbReference type="Proteomes" id="UP000282613">
    <property type="component" value="Unassembled WGS sequence"/>
</dbReference>